<dbReference type="AlphaFoldDB" id="A0A509LSL0"/>
<accession>A0A509LSL0</accession>
<dbReference type="Proteomes" id="UP000648077">
    <property type="component" value="Unassembled WGS sequence"/>
</dbReference>
<reference evidence="1" key="1">
    <citation type="submission" date="2020-08" db="EMBL/GenBank/DDBJ databases">
        <title>Changes in the skin microbiome associated with squamous cell carcinoma in transplant recipients.</title>
        <authorList>
            <person name="Zaugg J."/>
            <person name="Krueger A."/>
            <person name="Lachner N."/>
        </authorList>
    </citation>
    <scope>NUCLEOTIDE SEQUENCE</scope>
    <source>
        <strain evidence="1">R5988</strain>
    </source>
</reference>
<evidence type="ECO:0008006" key="3">
    <source>
        <dbReference type="Google" id="ProtNLM"/>
    </source>
</evidence>
<evidence type="ECO:0000313" key="1">
    <source>
        <dbReference type="EMBL" id="MBF2229932.1"/>
    </source>
</evidence>
<evidence type="ECO:0000313" key="2">
    <source>
        <dbReference type="Proteomes" id="UP000648077"/>
    </source>
</evidence>
<dbReference type="EMBL" id="JACGQI010000007">
    <property type="protein sequence ID" value="MBF2229932.1"/>
    <property type="molecule type" value="Genomic_DNA"/>
</dbReference>
<protein>
    <recommendedName>
        <fullName evidence="3">Phage protein</fullName>
    </recommendedName>
</protein>
<dbReference type="RefSeq" id="WP_002446779.1">
    <property type="nucleotide sequence ID" value="NZ_CAJUUW010000028.1"/>
</dbReference>
<dbReference type="OrthoDB" id="3010344at2"/>
<proteinExistence type="predicted"/>
<sequence>MSIFKTKLKSFVSDITGETRTYKVNTALWLHLEEDYGIKQGNLTDLYQSENALTNAKIATSILKANGLEVTLQELTEHVDEVSIDKFVAKFTETLLEDVSDSESNKSEKDKEGKSK</sequence>
<organism evidence="1 2">
    <name type="scientific">Staphylococcus epidermidis</name>
    <dbReference type="NCBI Taxonomy" id="1282"/>
    <lineage>
        <taxon>Bacteria</taxon>
        <taxon>Bacillati</taxon>
        <taxon>Bacillota</taxon>
        <taxon>Bacilli</taxon>
        <taxon>Bacillales</taxon>
        <taxon>Staphylococcaceae</taxon>
        <taxon>Staphylococcus</taxon>
    </lineage>
</organism>
<name>A0A509LSL0_STAEP</name>
<gene>
    <name evidence="1" type="ORF">H3963_05735</name>
</gene>
<comment type="caution">
    <text evidence="1">The sequence shown here is derived from an EMBL/GenBank/DDBJ whole genome shotgun (WGS) entry which is preliminary data.</text>
</comment>